<dbReference type="RefSeq" id="WP_221474646.1">
    <property type="nucleotide sequence ID" value="NZ_BAAALO010000069.1"/>
</dbReference>
<proteinExistence type="inferred from homology"/>
<dbReference type="Proteomes" id="UP000555564">
    <property type="component" value="Unassembled WGS sequence"/>
</dbReference>
<dbReference type="Gene3D" id="3.90.1150.10">
    <property type="entry name" value="Aspartate Aminotransferase, domain 1"/>
    <property type="match status" value="1"/>
</dbReference>
<feature type="domain" description="Aminotransferase class I/classII large" evidence="4">
    <location>
        <begin position="63"/>
        <end position="358"/>
    </location>
</feature>
<dbReference type="InterPro" id="IPR001917">
    <property type="entry name" value="Aminotrans_II_pyridoxalP_BS"/>
</dbReference>
<protein>
    <submittedName>
        <fullName evidence="5">Capreomycidine synthase</fullName>
    </submittedName>
</protein>
<gene>
    <name evidence="5" type="ORF">BJ992_000383</name>
</gene>
<name>A0A7X0IC52_9ACTN</name>
<dbReference type="GO" id="GO:0030170">
    <property type="term" value="F:pyridoxal phosphate binding"/>
    <property type="evidence" value="ECO:0007669"/>
    <property type="project" value="InterPro"/>
</dbReference>
<evidence type="ECO:0000259" key="4">
    <source>
        <dbReference type="Pfam" id="PF00155"/>
    </source>
</evidence>
<dbReference type="Pfam" id="PF00155">
    <property type="entry name" value="Aminotran_1_2"/>
    <property type="match status" value="1"/>
</dbReference>
<dbReference type="InterPro" id="IPR015421">
    <property type="entry name" value="PyrdxlP-dep_Trfase_major"/>
</dbReference>
<evidence type="ECO:0000256" key="1">
    <source>
        <dbReference type="ARBA" id="ARBA00001933"/>
    </source>
</evidence>
<dbReference type="PANTHER" id="PTHR43510:SF1">
    <property type="entry name" value="AMINOTRANSFERASE FUNCTION, HYPOTHETICAL (EUROFUNG)"/>
    <property type="match status" value="1"/>
</dbReference>
<dbReference type="SUPFAM" id="SSF53383">
    <property type="entry name" value="PLP-dependent transferases"/>
    <property type="match status" value="1"/>
</dbReference>
<comment type="similarity">
    <text evidence="3">Belongs to the class-II pyridoxal-phosphate-dependent aminotransferase family.</text>
</comment>
<dbReference type="PROSITE" id="PS00599">
    <property type="entry name" value="AA_TRANSFER_CLASS_2"/>
    <property type="match status" value="1"/>
</dbReference>
<keyword evidence="6" id="KW-1185">Reference proteome</keyword>
<reference evidence="5 6" key="1">
    <citation type="submission" date="2020-08" db="EMBL/GenBank/DDBJ databases">
        <title>Sequencing the genomes of 1000 actinobacteria strains.</title>
        <authorList>
            <person name="Klenk H.-P."/>
        </authorList>
    </citation>
    <scope>NUCLEOTIDE SEQUENCE [LARGE SCALE GENOMIC DNA]</scope>
    <source>
        <strain evidence="5 6">DSM 44936</strain>
    </source>
</reference>
<organism evidence="5 6">
    <name type="scientific">Sphaerisporangium rubeum</name>
    <dbReference type="NCBI Taxonomy" id="321317"/>
    <lineage>
        <taxon>Bacteria</taxon>
        <taxon>Bacillati</taxon>
        <taxon>Actinomycetota</taxon>
        <taxon>Actinomycetes</taxon>
        <taxon>Streptosporangiales</taxon>
        <taxon>Streptosporangiaceae</taxon>
        <taxon>Sphaerisporangium</taxon>
    </lineage>
</organism>
<dbReference type="AlphaFoldDB" id="A0A7X0IC52"/>
<keyword evidence="2 3" id="KW-0663">Pyridoxal phosphate</keyword>
<evidence type="ECO:0000256" key="3">
    <source>
        <dbReference type="RuleBase" id="RU003693"/>
    </source>
</evidence>
<dbReference type="GO" id="GO:0016740">
    <property type="term" value="F:transferase activity"/>
    <property type="evidence" value="ECO:0007669"/>
    <property type="project" value="InterPro"/>
</dbReference>
<evidence type="ECO:0000313" key="5">
    <source>
        <dbReference type="EMBL" id="MBB6470952.1"/>
    </source>
</evidence>
<sequence length="376" mass="40743">MDIAIAKLEQWMRDYYHNVDHDIGSSGVRDLTIAELRGLCGFELSELDAMTCRDSESYGGSGLRAALADRWTGGDVDRVMVTHGSSEAIYLVMSLALQPGDELIVVDPAYQQLHGIAAARGCRLTRWPLDPAAGFAADLARLRELARSRPRMIVVNFPHNPTGRSITAGEQKELLAIAEEAGALLVWDHAFGELTYTADPLPLPTSSYDRCVAFGTLSKSYGLPGLRVGWCVAPPDLLARMALLRDYIALYVSPVLEFFAEQAVRNADKIVAVQREHASANLRLLSDWAGGLPELVRFSPPDGGVTAFVEFPGQPDVVASCRRLAEQHRVLLVPGACFGDAYGNHARLGFGGTTAGLTAGLSLLERVLREDAKGDR</sequence>
<dbReference type="Gene3D" id="3.40.640.10">
    <property type="entry name" value="Type I PLP-dependent aspartate aminotransferase-like (Major domain)"/>
    <property type="match status" value="1"/>
</dbReference>
<dbReference type="EMBL" id="JACHIU010000001">
    <property type="protein sequence ID" value="MBB6470952.1"/>
    <property type="molecule type" value="Genomic_DNA"/>
</dbReference>
<comment type="caution">
    <text evidence="5">The sequence shown here is derived from an EMBL/GenBank/DDBJ whole genome shotgun (WGS) entry which is preliminary data.</text>
</comment>
<dbReference type="InterPro" id="IPR015424">
    <property type="entry name" value="PyrdxlP-dep_Trfase"/>
</dbReference>
<dbReference type="InterPro" id="IPR004839">
    <property type="entry name" value="Aminotransferase_I/II_large"/>
</dbReference>
<dbReference type="InterPro" id="IPR023965">
    <property type="entry name" value="Capreomycidine_synthase"/>
</dbReference>
<dbReference type="InterPro" id="IPR015422">
    <property type="entry name" value="PyrdxlP-dep_Trfase_small"/>
</dbReference>
<dbReference type="PANTHER" id="PTHR43510">
    <property type="entry name" value="AMINOTRANSFERASE FUNCTION, HYPOTHETICAL (EUROFUNG)"/>
    <property type="match status" value="1"/>
</dbReference>
<evidence type="ECO:0000313" key="6">
    <source>
        <dbReference type="Proteomes" id="UP000555564"/>
    </source>
</evidence>
<dbReference type="CDD" id="cd00609">
    <property type="entry name" value="AAT_like"/>
    <property type="match status" value="1"/>
</dbReference>
<comment type="cofactor">
    <cofactor evidence="1 3">
        <name>pyridoxal 5'-phosphate</name>
        <dbReference type="ChEBI" id="CHEBI:597326"/>
    </cofactor>
</comment>
<dbReference type="NCBIfam" id="TIGR03947">
    <property type="entry name" value="viomycin_VioD"/>
    <property type="match status" value="1"/>
</dbReference>
<evidence type="ECO:0000256" key="2">
    <source>
        <dbReference type="ARBA" id="ARBA00022898"/>
    </source>
</evidence>
<accession>A0A7X0IC52</accession>